<dbReference type="InterPro" id="IPR014710">
    <property type="entry name" value="RmlC-like_jellyroll"/>
</dbReference>
<dbReference type="InterPro" id="IPR015392">
    <property type="entry name" value="TehB/YeaR-like_dom"/>
</dbReference>
<dbReference type="KEGG" id="hfl:PUV54_15055"/>
<sequence>MQTKLPDGLIRYGGTADFTEETVPAKLTSVHDTKPGVWGKLIVKEGVLDYIIPGPPEEQLRVCAGGFAVIEPQVKHYVRPVGAVRFHVDFYRRQK</sequence>
<gene>
    <name evidence="2" type="ORF">PUV54_15055</name>
</gene>
<accession>A0AAE9ZB52</accession>
<keyword evidence="3" id="KW-1185">Reference proteome</keyword>
<evidence type="ECO:0000313" key="3">
    <source>
        <dbReference type="Proteomes" id="UP001214043"/>
    </source>
</evidence>
<dbReference type="Proteomes" id="UP001214043">
    <property type="component" value="Chromosome"/>
</dbReference>
<reference evidence="2" key="1">
    <citation type="submission" date="2023-02" db="EMBL/GenBank/DDBJ databases">
        <title>Genome sequence of Hyphococcus flavus.</title>
        <authorList>
            <person name="Rong J.-C."/>
            <person name="Zhao Q."/>
            <person name="Yi M."/>
            <person name="Wu J.-Y."/>
        </authorList>
    </citation>
    <scope>NUCLEOTIDE SEQUENCE</scope>
    <source>
        <strain evidence="2">MCCC 1K03223</strain>
    </source>
</reference>
<organism evidence="2 3">
    <name type="scientific">Hyphococcus flavus</name>
    <dbReference type="NCBI Taxonomy" id="1866326"/>
    <lineage>
        <taxon>Bacteria</taxon>
        <taxon>Pseudomonadati</taxon>
        <taxon>Pseudomonadota</taxon>
        <taxon>Alphaproteobacteria</taxon>
        <taxon>Parvularculales</taxon>
        <taxon>Parvularculaceae</taxon>
        <taxon>Hyphococcus</taxon>
    </lineage>
</organism>
<dbReference type="Gene3D" id="2.60.120.10">
    <property type="entry name" value="Jelly Rolls"/>
    <property type="match status" value="1"/>
</dbReference>
<dbReference type="SUPFAM" id="SSF51197">
    <property type="entry name" value="Clavaminate synthase-like"/>
    <property type="match status" value="1"/>
</dbReference>
<dbReference type="Pfam" id="PF09313">
    <property type="entry name" value="TehB-like"/>
    <property type="match status" value="1"/>
</dbReference>
<feature type="domain" description="TehB/YeaR-like" evidence="1">
    <location>
        <begin position="16"/>
        <end position="88"/>
    </location>
</feature>
<name>A0AAE9ZB52_9PROT</name>
<evidence type="ECO:0000259" key="1">
    <source>
        <dbReference type="Pfam" id="PF09313"/>
    </source>
</evidence>
<dbReference type="EMBL" id="CP118166">
    <property type="protein sequence ID" value="WDI31268.1"/>
    <property type="molecule type" value="Genomic_DNA"/>
</dbReference>
<dbReference type="RefSeq" id="WP_274493119.1">
    <property type="nucleotide sequence ID" value="NZ_CP118166.1"/>
</dbReference>
<dbReference type="AlphaFoldDB" id="A0AAE9ZB52"/>
<protein>
    <submittedName>
        <fullName evidence="2">DUF1971 domain-containing protein</fullName>
    </submittedName>
</protein>
<proteinExistence type="predicted"/>
<evidence type="ECO:0000313" key="2">
    <source>
        <dbReference type="EMBL" id="WDI31268.1"/>
    </source>
</evidence>